<dbReference type="Proteomes" id="UP000554235">
    <property type="component" value="Unassembled WGS sequence"/>
</dbReference>
<comment type="caution">
    <text evidence="1">The sequence shown here is derived from an EMBL/GenBank/DDBJ whole genome shotgun (WGS) entry which is preliminary data.</text>
</comment>
<dbReference type="OrthoDB" id="3549294at2759"/>
<gene>
    <name evidence="1" type="ORF">FALBO_16694</name>
</gene>
<evidence type="ECO:0000313" key="2">
    <source>
        <dbReference type="Proteomes" id="UP000554235"/>
    </source>
</evidence>
<protein>
    <submittedName>
        <fullName evidence="1">Immunoglobulin variable region used by the itc63b heavy chain</fullName>
    </submittedName>
</protein>
<dbReference type="EMBL" id="JAADYS010003227">
    <property type="protein sequence ID" value="KAF4449243.1"/>
    <property type="molecule type" value="Genomic_DNA"/>
</dbReference>
<evidence type="ECO:0000313" key="1">
    <source>
        <dbReference type="EMBL" id="KAF4449243.1"/>
    </source>
</evidence>
<proteinExistence type="predicted"/>
<keyword evidence="2" id="KW-1185">Reference proteome</keyword>
<organism evidence="1 2">
    <name type="scientific">Fusarium albosuccineum</name>
    <dbReference type="NCBI Taxonomy" id="1237068"/>
    <lineage>
        <taxon>Eukaryota</taxon>
        <taxon>Fungi</taxon>
        <taxon>Dikarya</taxon>
        <taxon>Ascomycota</taxon>
        <taxon>Pezizomycotina</taxon>
        <taxon>Sordariomycetes</taxon>
        <taxon>Hypocreomycetidae</taxon>
        <taxon>Hypocreales</taxon>
        <taxon>Nectriaceae</taxon>
        <taxon>Fusarium</taxon>
        <taxon>Fusarium decemcellulare species complex</taxon>
    </lineage>
</organism>
<sequence>MAFDGLEDALRPTDDTYKAFYERGYRTWYRLLVSAVGDCTLPLACLEWEHLYPQHPILPDDVEPDASGLVVAKSTWISSEGHCDIPAFEQTFRMVVGTGKPTSIILEDNSDLSLHKWFGKNDGHVVVLTLAWAYALSARWAEMIPRASPIEYTASQAAWVSHSLSHEAANNAESMVVDLRNMTGEALRWWAAVLAPEEGWKATIPHERWKLLSPWSVTKEFKNTNILLTSSSSPPSCHSSTPASFHKALEYIEDYTAFHGANTQSRAALAAALLLPQARFNNRKIRLHVPRGFCRKLSDTTKQLPEISLLEEPCLRQLDKLLTLSANVSGVGSVLASIFYETGIPANACGAWFQGTMAVLKSKAAGNLHLLAHMFLNRSPHVSFLWLGGIITGAPEVFLRGTYALRGFSGIDLHEATWTDTLVSFIQEPVSTIPDDSTSISRADECRLMFLTQEPQGHPPINSYPPLGYTEIKDTTLSIQVHAHCPGNHGLRFLSIAWPCVGGRKDVQTTGPMAVLPRDHVANTLQDEDQATEVDYSWLDRERDLSESVTRNMFCWMRDMDGYTVAERDIYRHEWIDAFDSSDDESLHPEGDGASTRGVDIDARLGSWVASTVTRRCNSL</sequence>
<reference evidence="1 2" key="1">
    <citation type="submission" date="2020-01" db="EMBL/GenBank/DDBJ databases">
        <title>Identification and distribution of gene clusters putatively required for synthesis of sphingolipid metabolism inhibitors in phylogenetically diverse species of the filamentous fungus Fusarium.</title>
        <authorList>
            <person name="Kim H.-S."/>
            <person name="Busman M."/>
            <person name="Brown D.W."/>
            <person name="Divon H."/>
            <person name="Uhlig S."/>
            <person name="Proctor R.H."/>
        </authorList>
    </citation>
    <scope>NUCLEOTIDE SEQUENCE [LARGE SCALE GENOMIC DNA]</scope>
    <source>
        <strain evidence="1 2">NRRL 20459</strain>
    </source>
</reference>
<accession>A0A8H4KGJ1</accession>
<dbReference type="AlphaFoldDB" id="A0A8H4KGJ1"/>
<name>A0A8H4KGJ1_9HYPO</name>